<evidence type="ECO:0000256" key="1">
    <source>
        <dbReference type="SAM" id="SignalP"/>
    </source>
</evidence>
<proteinExistence type="predicted"/>
<dbReference type="PIRSF" id="PIRSF028477">
    <property type="entry name" value="UCP028477"/>
    <property type="match status" value="1"/>
</dbReference>
<dbReference type="Pfam" id="PF09916">
    <property type="entry name" value="DUF2145"/>
    <property type="match status" value="1"/>
</dbReference>
<keyword evidence="3" id="KW-1185">Reference proteome</keyword>
<dbReference type="InterPro" id="IPR014547">
    <property type="entry name" value="UCP028477"/>
</dbReference>
<feature type="chain" id="PRO_5046010033" evidence="1">
    <location>
        <begin position="23"/>
        <end position="264"/>
    </location>
</feature>
<reference evidence="2 3" key="1">
    <citation type="journal article" date="2024" name="Chem. Sci.">
        <title>Discovery of megapolipeptins by genome mining of a Burkholderiales bacteria collection.</title>
        <authorList>
            <person name="Paulo B.S."/>
            <person name="Recchia M.J.J."/>
            <person name="Lee S."/>
            <person name="Fergusson C.H."/>
            <person name="Romanowski S.B."/>
            <person name="Hernandez A."/>
            <person name="Krull N."/>
            <person name="Liu D.Y."/>
            <person name="Cavanagh H."/>
            <person name="Bos A."/>
            <person name="Gray C.A."/>
            <person name="Murphy B.T."/>
            <person name="Linington R.G."/>
            <person name="Eustaquio A.S."/>
        </authorList>
    </citation>
    <scope>NUCLEOTIDE SEQUENCE [LARGE SCALE GENOMIC DNA]</scope>
    <source>
        <strain evidence="2 3">RL21-008-BIB-A</strain>
    </source>
</reference>
<dbReference type="RefSeq" id="WP_408159494.1">
    <property type="nucleotide sequence ID" value="NZ_JAQQFM010000008.1"/>
</dbReference>
<comment type="caution">
    <text evidence="2">The sequence shown here is derived from an EMBL/GenBank/DDBJ whole genome shotgun (WGS) entry which is preliminary data.</text>
</comment>
<keyword evidence="1" id="KW-0732">Signal</keyword>
<dbReference type="EMBL" id="JAQQFM010000008">
    <property type="protein sequence ID" value="MFL9926286.1"/>
    <property type="molecule type" value="Genomic_DNA"/>
</dbReference>
<accession>A0ABW9ABL4</accession>
<evidence type="ECO:0000313" key="2">
    <source>
        <dbReference type="EMBL" id="MFL9926286.1"/>
    </source>
</evidence>
<protein>
    <submittedName>
        <fullName evidence="2">DUF2145 domain-containing protein</fullName>
    </submittedName>
</protein>
<sequence length="264" mass="29701">MYKRYLLALLSCLALNAGAARAGQTCEQNPPSAEMVGKGIAMAVKTVGQLNAGDAQVVIIGRVGQDLRKYKQHYSHLGFAYRQGTGKEAAWTIVHKLNECGTALSNIYEQGMGQFFLDDPFRFETAVLVPTPELQQKLLRVLTDPKRVLAEHTPDYNMLAYVWNTRYQQSNQWVLETMAMAQETSIVNREQAQAWLKFKGYQPTVLQLGPMTRLGGRMFKANIAFDDHPNEKRFSDRIETIGADSVFDFMQKAGMSTDYFVVSL</sequence>
<gene>
    <name evidence="2" type="ORF">PQR62_18570</name>
</gene>
<feature type="signal peptide" evidence="1">
    <location>
        <begin position="1"/>
        <end position="22"/>
    </location>
</feature>
<dbReference type="Proteomes" id="UP001629246">
    <property type="component" value="Unassembled WGS sequence"/>
</dbReference>
<organism evidence="2 3">
    <name type="scientific">Herbaspirillum lusitanum</name>
    <dbReference type="NCBI Taxonomy" id="213312"/>
    <lineage>
        <taxon>Bacteria</taxon>
        <taxon>Pseudomonadati</taxon>
        <taxon>Pseudomonadota</taxon>
        <taxon>Betaproteobacteria</taxon>
        <taxon>Burkholderiales</taxon>
        <taxon>Oxalobacteraceae</taxon>
        <taxon>Herbaspirillum</taxon>
    </lineage>
</organism>
<name>A0ABW9ABL4_9BURK</name>
<evidence type="ECO:0000313" key="3">
    <source>
        <dbReference type="Proteomes" id="UP001629246"/>
    </source>
</evidence>